<keyword evidence="2" id="KW-0812">Transmembrane</keyword>
<dbReference type="EMBL" id="BMGS01000008">
    <property type="protein sequence ID" value="GGG52685.1"/>
    <property type="molecule type" value="Genomic_DNA"/>
</dbReference>
<evidence type="ECO:0000313" key="3">
    <source>
        <dbReference type="EMBL" id="GGG52685.1"/>
    </source>
</evidence>
<proteinExistence type="predicted"/>
<reference evidence="4" key="1">
    <citation type="journal article" date="2019" name="Int. J. Syst. Evol. Microbiol.">
        <title>The Global Catalogue of Microorganisms (GCM) 10K type strain sequencing project: providing services to taxonomists for standard genome sequencing and annotation.</title>
        <authorList>
            <consortium name="The Broad Institute Genomics Platform"/>
            <consortium name="The Broad Institute Genome Sequencing Center for Infectious Disease"/>
            <person name="Wu L."/>
            <person name="Ma J."/>
        </authorList>
    </citation>
    <scope>NUCLEOTIDE SEQUENCE [LARGE SCALE GENOMIC DNA]</scope>
    <source>
        <strain evidence="4">CGMCC 1.12990</strain>
    </source>
</reference>
<feature type="transmembrane region" description="Helical" evidence="2">
    <location>
        <begin position="326"/>
        <end position="348"/>
    </location>
</feature>
<organism evidence="3 4">
    <name type="scientific">Hymenobacter glacieicola</name>
    <dbReference type="NCBI Taxonomy" id="1562124"/>
    <lineage>
        <taxon>Bacteria</taxon>
        <taxon>Pseudomonadati</taxon>
        <taxon>Bacteroidota</taxon>
        <taxon>Cytophagia</taxon>
        <taxon>Cytophagales</taxon>
        <taxon>Hymenobacteraceae</taxon>
        <taxon>Hymenobacter</taxon>
    </lineage>
</organism>
<keyword evidence="4" id="KW-1185">Reference proteome</keyword>
<dbReference type="RefSeq" id="WP_188558788.1">
    <property type="nucleotide sequence ID" value="NZ_BMGS01000008.1"/>
</dbReference>
<name>A0ABQ1WZM5_9BACT</name>
<dbReference type="Pfam" id="PF13432">
    <property type="entry name" value="TPR_16"/>
    <property type="match status" value="2"/>
</dbReference>
<evidence type="ECO:0000256" key="2">
    <source>
        <dbReference type="SAM" id="Phobius"/>
    </source>
</evidence>
<dbReference type="SUPFAM" id="SSF48452">
    <property type="entry name" value="TPR-like"/>
    <property type="match status" value="1"/>
</dbReference>
<evidence type="ECO:0000313" key="4">
    <source>
        <dbReference type="Proteomes" id="UP000601361"/>
    </source>
</evidence>
<feature type="transmembrane region" description="Helical" evidence="2">
    <location>
        <begin position="354"/>
        <end position="372"/>
    </location>
</feature>
<sequence length="442" mass="49495">MNHAEHTRWQEAVHHLLDVQRPEQAEQLVRRRLATNPKEAAAHQLLALTLLNQSGRTAEGLSAIREALVLDPQQARAHYFHSVALLRDSQLFAAMQAIEEALRLDPRNATFFGYQAVIHNARRHSQEALQATAAGLAINPGHLECQFQRVTALRQLGRPREAANTIRLLAYWHPNHPVAHQLQGEEALRNHQLSAAEVHFREALRLRPGAEQSRKSLQEVLEWQAESAFNRQDLPRAVALYQDILLLEPNQPEATRRLWEAGLFQHWSQRPFAWQRCWRATSSADTNVPLLKRLAWPLLLALPLLVALAARTAFQVRYAVVGPVPLLEDGWFYAGLLWAAATLGLAQFPPIPLPALWVAVAGGLGFALRNSYRKWRQGTRKWPLGPTLLLSPGSMALVNGHGNWLNPDGANEAAGFLMIFAGLLLVYHVFRPVHQPAPASPS</sequence>
<dbReference type="PANTHER" id="PTHR12558">
    <property type="entry name" value="CELL DIVISION CYCLE 16,23,27"/>
    <property type="match status" value="1"/>
</dbReference>
<accession>A0ABQ1WZM5</accession>
<protein>
    <recommendedName>
        <fullName evidence="5">Tetratricopeptide repeat protein</fullName>
    </recommendedName>
</protein>
<dbReference type="InterPro" id="IPR019734">
    <property type="entry name" value="TPR_rpt"/>
</dbReference>
<dbReference type="SMART" id="SM00028">
    <property type="entry name" value="TPR"/>
    <property type="match status" value="4"/>
</dbReference>
<comment type="caution">
    <text evidence="3">The sequence shown here is derived from an EMBL/GenBank/DDBJ whole genome shotgun (WGS) entry which is preliminary data.</text>
</comment>
<keyword evidence="2" id="KW-0472">Membrane</keyword>
<evidence type="ECO:0008006" key="5">
    <source>
        <dbReference type="Google" id="ProtNLM"/>
    </source>
</evidence>
<dbReference type="PROSITE" id="PS50005">
    <property type="entry name" value="TPR"/>
    <property type="match status" value="1"/>
</dbReference>
<dbReference type="Proteomes" id="UP000601361">
    <property type="component" value="Unassembled WGS sequence"/>
</dbReference>
<dbReference type="Gene3D" id="1.25.40.10">
    <property type="entry name" value="Tetratricopeptide repeat domain"/>
    <property type="match status" value="3"/>
</dbReference>
<feature type="transmembrane region" description="Helical" evidence="2">
    <location>
        <begin position="413"/>
        <end position="430"/>
    </location>
</feature>
<keyword evidence="2" id="KW-1133">Transmembrane helix</keyword>
<dbReference type="PANTHER" id="PTHR12558:SF33">
    <property type="entry name" value="BLL7664 PROTEIN"/>
    <property type="match status" value="1"/>
</dbReference>
<evidence type="ECO:0000256" key="1">
    <source>
        <dbReference type="PROSITE-ProRule" id="PRU00339"/>
    </source>
</evidence>
<feature type="transmembrane region" description="Helical" evidence="2">
    <location>
        <begin position="294"/>
        <end position="314"/>
    </location>
</feature>
<keyword evidence="1" id="KW-0802">TPR repeat</keyword>
<gene>
    <name evidence="3" type="ORF">GCM10011378_31170</name>
</gene>
<dbReference type="InterPro" id="IPR011990">
    <property type="entry name" value="TPR-like_helical_dom_sf"/>
</dbReference>
<feature type="repeat" description="TPR" evidence="1">
    <location>
        <begin position="75"/>
        <end position="108"/>
    </location>
</feature>